<dbReference type="Gene3D" id="3.40.50.1820">
    <property type="entry name" value="alpha/beta hydrolase"/>
    <property type="match status" value="1"/>
</dbReference>
<dbReference type="EMBL" id="JANUXY010000002">
    <property type="protein sequence ID" value="MCS4485760.1"/>
    <property type="molecule type" value="Genomic_DNA"/>
</dbReference>
<dbReference type="PANTHER" id="PTHR42776:SF4">
    <property type="entry name" value="ACYLAMINO-ACID-RELEASING ENZYME"/>
    <property type="match status" value="1"/>
</dbReference>
<dbReference type="InterPro" id="IPR001375">
    <property type="entry name" value="Peptidase_S9_cat"/>
</dbReference>
<evidence type="ECO:0000313" key="3">
    <source>
        <dbReference type="EMBL" id="MCS4485760.1"/>
    </source>
</evidence>
<dbReference type="InterPro" id="IPR029058">
    <property type="entry name" value="AB_hydrolase_fold"/>
</dbReference>
<dbReference type="SUPFAM" id="SSF53474">
    <property type="entry name" value="alpha/beta-Hydrolases"/>
    <property type="match status" value="1"/>
</dbReference>
<keyword evidence="4" id="KW-1185">Reference proteome</keyword>
<reference evidence="3 4" key="1">
    <citation type="journal article" date="2023" name="Int. J. Syst. Evol. Microbiol.">
        <title>Streptococcus sciuri sp. nov., Staphylococcus marylandisciuri sp. nov. and Staphylococcus americanisciuri sp. nov., isolated from faeces of eastern grey squirrel (Sciurus carolinensis).</title>
        <authorList>
            <person name="Volokhov D.V."/>
            <person name="Zagorodnyaya T.A."/>
            <person name="Furtak V.A."/>
            <person name="Nattanmai G."/>
            <person name="Randall L."/>
            <person name="Jose S."/>
            <person name="Gao Y."/>
            <person name="Eisenberg T."/>
            <person name="Delmonte P."/>
            <person name="Blom J."/>
            <person name="Mitchell K.K."/>
        </authorList>
    </citation>
    <scope>NUCLEOTIDE SEQUENCE [LARGE SCALE GENOMIC DNA]</scope>
    <source>
        <strain evidence="3 4">GRT3</strain>
    </source>
</reference>
<sequence>MVSNDEINVFQINNKKNYTVEISSGCLFIDTLLIEEDLYIIEYNTHKKVYYINDLYKKIFEYDSLSNSINVNTYISCEAINSIITTIKHNTKKKDTDSFVLVENYGSYTKLCIKKNNRILHVFNFKNMKIHKAVAFDDNYIYVHLSTPYHQPSLHFFNISDFEKNINALLNSNKYYTVQHVTDEETQLKYLEYSPNNPGENIAVFLHGGPYFHFDFSYCLLSNKLLKQNFRVFKLNTYGSTGYQHHYKERIYKQAGIVDYNQIISFLKYLNNIYPGSSIFLIGNSYGAYLCSLIGFYKDINLKKILCISPFTDIKYQLLFSNSIKLMRELFSNKYIDNVNPQFLIKNNKLQHSLTIIHGFKDQNCPLQQIYNFKNNLKLIKGAKFKLITYFNYEHYPKNISMLFDLNNKILEEILNE</sequence>
<dbReference type="Proteomes" id="UP001205609">
    <property type="component" value="Unassembled WGS sequence"/>
</dbReference>
<name>A0ABT2F1M9_9STAP</name>
<evidence type="ECO:0000313" key="4">
    <source>
        <dbReference type="Proteomes" id="UP001205609"/>
    </source>
</evidence>
<evidence type="ECO:0000256" key="1">
    <source>
        <dbReference type="ARBA" id="ARBA00022801"/>
    </source>
</evidence>
<proteinExistence type="predicted"/>
<organism evidence="3 4">
    <name type="scientific">Staphylococcus americanisciuri</name>
    <dbReference type="NCBI Taxonomy" id="2973940"/>
    <lineage>
        <taxon>Bacteria</taxon>
        <taxon>Bacillati</taxon>
        <taxon>Bacillota</taxon>
        <taxon>Bacilli</taxon>
        <taxon>Bacillales</taxon>
        <taxon>Staphylococcaceae</taxon>
        <taxon>Staphylococcus</taxon>
    </lineage>
</organism>
<accession>A0ABT2F1M9</accession>
<keyword evidence="1" id="KW-0378">Hydrolase</keyword>
<comment type="caution">
    <text evidence="3">The sequence shown here is derived from an EMBL/GenBank/DDBJ whole genome shotgun (WGS) entry which is preliminary data.</text>
</comment>
<dbReference type="PANTHER" id="PTHR42776">
    <property type="entry name" value="SERINE PEPTIDASE S9 FAMILY MEMBER"/>
    <property type="match status" value="1"/>
</dbReference>
<evidence type="ECO:0000259" key="2">
    <source>
        <dbReference type="Pfam" id="PF00326"/>
    </source>
</evidence>
<gene>
    <name evidence="3" type="ORF">NXS11_02500</name>
</gene>
<protein>
    <submittedName>
        <fullName evidence="3">Prolyl oligopeptidase family serine peptidase</fullName>
    </submittedName>
</protein>
<dbReference type="Pfam" id="PF00326">
    <property type="entry name" value="Peptidase_S9"/>
    <property type="match status" value="1"/>
</dbReference>
<feature type="domain" description="Peptidase S9 prolyl oligopeptidase catalytic" evidence="2">
    <location>
        <begin position="225"/>
        <end position="395"/>
    </location>
</feature>